<keyword evidence="2" id="KW-1185">Reference proteome</keyword>
<proteinExistence type="predicted"/>
<dbReference type="EMBL" id="NNAY01000419">
    <property type="protein sequence ID" value="OXU28534.1"/>
    <property type="molecule type" value="Genomic_DNA"/>
</dbReference>
<comment type="caution">
    <text evidence="1">The sequence shown here is derived from an EMBL/GenBank/DDBJ whole genome shotgun (WGS) entry which is preliminary data.</text>
</comment>
<protein>
    <submittedName>
        <fullName evidence="1">Uncharacterized protein</fullName>
    </submittedName>
</protein>
<sequence length="95" mass="11024">MEPRCLQVLRRRHGILSIFSPANAHYNKSANSSLQEKTHYKFWEKPLRSLGFSEGACEWATSYLTDIGLGWLLFLERSVIYGVLLNTRSTIYTRK</sequence>
<organism evidence="1 2">
    <name type="scientific">Trichomalopsis sarcophagae</name>
    <dbReference type="NCBI Taxonomy" id="543379"/>
    <lineage>
        <taxon>Eukaryota</taxon>
        <taxon>Metazoa</taxon>
        <taxon>Ecdysozoa</taxon>
        <taxon>Arthropoda</taxon>
        <taxon>Hexapoda</taxon>
        <taxon>Insecta</taxon>
        <taxon>Pterygota</taxon>
        <taxon>Neoptera</taxon>
        <taxon>Endopterygota</taxon>
        <taxon>Hymenoptera</taxon>
        <taxon>Apocrita</taxon>
        <taxon>Proctotrupomorpha</taxon>
        <taxon>Chalcidoidea</taxon>
        <taxon>Pteromalidae</taxon>
        <taxon>Pteromalinae</taxon>
        <taxon>Trichomalopsis</taxon>
    </lineage>
</organism>
<evidence type="ECO:0000313" key="1">
    <source>
        <dbReference type="EMBL" id="OXU28534.1"/>
    </source>
</evidence>
<gene>
    <name evidence="1" type="ORF">TSAR_008979</name>
</gene>
<name>A0A232FCJ0_9HYME</name>
<accession>A0A232FCJ0</accession>
<evidence type="ECO:0000313" key="2">
    <source>
        <dbReference type="Proteomes" id="UP000215335"/>
    </source>
</evidence>
<reference evidence="1 2" key="1">
    <citation type="journal article" date="2017" name="Curr. Biol.">
        <title>The Evolution of Venom by Co-option of Single-Copy Genes.</title>
        <authorList>
            <person name="Martinson E.O."/>
            <person name="Mrinalini"/>
            <person name="Kelkar Y.D."/>
            <person name="Chang C.H."/>
            <person name="Werren J.H."/>
        </authorList>
    </citation>
    <scope>NUCLEOTIDE SEQUENCE [LARGE SCALE GENOMIC DNA]</scope>
    <source>
        <strain evidence="1 2">Alberta</strain>
        <tissue evidence="1">Whole body</tissue>
    </source>
</reference>
<dbReference type="AlphaFoldDB" id="A0A232FCJ0"/>
<dbReference type="Proteomes" id="UP000215335">
    <property type="component" value="Unassembled WGS sequence"/>
</dbReference>